<dbReference type="EMBL" id="JALLAZ020000255">
    <property type="protein sequence ID" value="KAL3799399.1"/>
    <property type="molecule type" value="Genomic_DNA"/>
</dbReference>
<feature type="compositionally biased region" description="Basic and acidic residues" evidence="2">
    <location>
        <begin position="11"/>
        <end position="27"/>
    </location>
</feature>
<proteinExistence type="predicted"/>
<feature type="region of interest" description="Disordered" evidence="2">
    <location>
        <begin position="363"/>
        <end position="435"/>
    </location>
</feature>
<gene>
    <name evidence="3" type="ORF">ACHAW5_000572</name>
</gene>
<feature type="coiled-coil region" evidence="1">
    <location>
        <begin position="112"/>
        <end position="139"/>
    </location>
</feature>
<organism evidence="3 4">
    <name type="scientific">Stephanodiscus triporus</name>
    <dbReference type="NCBI Taxonomy" id="2934178"/>
    <lineage>
        <taxon>Eukaryota</taxon>
        <taxon>Sar</taxon>
        <taxon>Stramenopiles</taxon>
        <taxon>Ochrophyta</taxon>
        <taxon>Bacillariophyta</taxon>
        <taxon>Coscinodiscophyceae</taxon>
        <taxon>Thalassiosirophycidae</taxon>
        <taxon>Stephanodiscales</taxon>
        <taxon>Stephanodiscaceae</taxon>
        <taxon>Stephanodiscus</taxon>
    </lineage>
</organism>
<protein>
    <submittedName>
        <fullName evidence="3">Uncharacterized protein</fullName>
    </submittedName>
</protein>
<sequence length="435" mass="49985">MSFHGRNADIGAKEQQKINDQETEIARLQEQLQTETEKHAEQLERINLMSSELKELQSWKEIEKQSYEGKLSEYEHQLQESHRKQSDYAEQVQLLALKLEAVEFVARQRQPREKERGESKSHEQRVQVLRSELDSVRAKYLKMLINSVQDSAEEGDKVIKDQKMQVEEEMNIALQAAFESAFDTIDNEWSVRYETLENHLSNITEYAANLAKERDSALQEADASFSAKAGQKLGSSDLSKSKKEQFREELTAELTASLTDELTEKLTKQLTITLVKNIETKYKKKFKRLRKDLKIQQAKASELERSQEDMIQQQIEVEIEKVKDQYKQEYESKLHQLQIENEAQVRMQKERMRKLVRALLEREAKQKGEKAEESNATAAEKIKSPSRKKKRRGDSTSGDGATDAGGNPDDTIVPASLAGSRRRSTPGVVSVRGNR</sequence>
<feature type="region of interest" description="Disordered" evidence="2">
    <location>
        <begin position="1"/>
        <end position="39"/>
    </location>
</feature>
<dbReference type="Proteomes" id="UP001530315">
    <property type="component" value="Unassembled WGS sequence"/>
</dbReference>
<evidence type="ECO:0000313" key="3">
    <source>
        <dbReference type="EMBL" id="KAL3799399.1"/>
    </source>
</evidence>
<evidence type="ECO:0000256" key="1">
    <source>
        <dbReference type="SAM" id="Coils"/>
    </source>
</evidence>
<accession>A0ABD3QGZ8</accession>
<keyword evidence="4" id="KW-1185">Reference proteome</keyword>
<comment type="caution">
    <text evidence="3">The sequence shown here is derived from an EMBL/GenBank/DDBJ whole genome shotgun (WGS) entry which is preliminary data.</text>
</comment>
<reference evidence="3 4" key="1">
    <citation type="submission" date="2024-10" db="EMBL/GenBank/DDBJ databases">
        <title>Updated reference genomes for cyclostephanoid diatoms.</title>
        <authorList>
            <person name="Roberts W.R."/>
            <person name="Alverson A.J."/>
        </authorList>
    </citation>
    <scope>NUCLEOTIDE SEQUENCE [LARGE SCALE GENOMIC DNA]</scope>
    <source>
        <strain evidence="3 4">AJA276-08</strain>
    </source>
</reference>
<dbReference type="AlphaFoldDB" id="A0ABD3QGZ8"/>
<evidence type="ECO:0000313" key="4">
    <source>
        <dbReference type="Proteomes" id="UP001530315"/>
    </source>
</evidence>
<feature type="coiled-coil region" evidence="1">
    <location>
        <begin position="286"/>
        <end position="347"/>
    </location>
</feature>
<name>A0ABD3QGZ8_9STRA</name>
<keyword evidence="1" id="KW-0175">Coiled coil</keyword>
<feature type="compositionally biased region" description="Basic and acidic residues" evidence="2">
    <location>
        <begin position="363"/>
        <end position="373"/>
    </location>
</feature>
<evidence type="ECO:0000256" key="2">
    <source>
        <dbReference type="SAM" id="MobiDB-lite"/>
    </source>
</evidence>